<dbReference type="PANTHER" id="PTHR43091:SF1">
    <property type="entry name" value="BETA-KETOACYL-[ACYL-CARRIER-PROTEIN] SYNTHASE III, CHLOROPLASTIC"/>
    <property type="match status" value="1"/>
</dbReference>
<keyword evidence="7" id="KW-0275">Fatty acid biosynthesis</keyword>
<evidence type="ECO:0000256" key="2">
    <source>
        <dbReference type="ARBA" id="ARBA00008642"/>
    </source>
</evidence>
<organism evidence="10">
    <name type="scientific">marine sediment metagenome</name>
    <dbReference type="NCBI Taxonomy" id="412755"/>
    <lineage>
        <taxon>unclassified sequences</taxon>
        <taxon>metagenomes</taxon>
        <taxon>ecological metagenomes</taxon>
    </lineage>
</organism>
<gene>
    <name evidence="10" type="ORF">S12H4_11175</name>
</gene>
<name>X1RZ13_9ZZZZ</name>
<comment type="pathway">
    <text evidence="1">Lipid metabolism.</text>
</comment>
<feature type="domain" description="Beta-ketoacyl-[acyl-carrier-protein] synthase III N-terminal" evidence="9">
    <location>
        <begin position="20"/>
        <end position="93"/>
    </location>
</feature>
<dbReference type="GO" id="GO:0004315">
    <property type="term" value="F:3-oxoacyl-[acyl-carrier-protein] synthase activity"/>
    <property type="evidence" value="ECO:0007669"/>
    <property type="project" value="InterPro"/>
</dbReference>
<dbReference type="AlphaFoldDB" id="X1RZ13"/>
<dbReference type="SUPFAM" id="SSF53901">
    <property type="entry name" value="Thiolase-like"/>
    <property type="match status" value="2"/>
</dbReference>
<dbReference type="Pfam" id="PF08545">
    <property type="entry name" value="ACP_syn_III"/>
    <property type="match status" value="1"/>
</dbReference>
<protein>
    <recommendedName>
        <fullName evidence="11">Beta-ketoacyl-[acyl-carrier-protein] synthase III C-terminal domain-containing protein</fullName>
    </recommendedName>
</protein>
<evidence type="ECO:0000259" key="9">
    <source>
        <dbReference type="Pfam" id="PF08545"/>
    </source>
</evidence>
<reference evidence="10" key="1">
    <citation type="journal article" date="2014" name="Front. Microbiol.">
        <title>High frequency of phylogenetically diverse reductive dehalogenase-homologous genes in deep subseafloor sedimentary metagenomes.</title>
        <authorList>
            <person name="Kawai M."/>
            <person name="Futagami T."/>
            <person name="Toyoda A."/>
            <person name="Takaki Y."/>
            <person name="Nishi S."/>
            <person name="Hori S."/>
            <person name="Arai W."/>
            <person name="Tsubouchi T."/>
            <person name="Morono Y."/>
            <person name="Uchiyama I."/>
            <person name="Ito T."/>
            <person name="Fujiyama A."/>
            <person name="Inagaki F."/>
            <person name="Takami H."/>
        </authorList>
    </citation>
    <scope>NUCLEOTIDE SEQUENCE</scope>
    <source>
        <strain evidence="10">Expedition CK06-06</strain>
    </source>
</reference>
<sequence length="256" mass="28287">PSTAIILQDRLGLPKSTAAFDINLGCSGYVYGLSVAFAYSSQESINKVLLLVGDTVSKFVSPKDKTTSLLFGDGGTATLIEKNSKFADSYFSLNSDGGRSDALKIKAGGYRNPSSRETLIPKIHETENIRNDEQLFMDGAEIFNFTIQEVPKDIKKLLKYSNTKMKNIDFIVYHQANKFITDYLTKKLKCSLDKVPYSLDKYGNTSCASIPLTIVSKLREKSNNKKVILCGFGVGLSWATALIDFTDVCISKIREL</sequence>
<dbReference type="EMBL" id="BARW01004960">
    <property type="protein sequence ID" value="GAI68445.1"/>
    <property type="molecule type" value="Genomic_DNA"/>
</dbReference>
<dbReference type="InterPro" id="IPR013747">
    <property type="entry name" value="ACP_syn_III_C"/>
</dbReference>
<keyword evidence="3" id="KW-0444">Lipid biosynthesis</keyword>
<evidence type="ECO:0008006" key="11">
    <source>
        <dbReference type="Google" id="ProtNLM"/>
    </source>
</evidence>
<evidence type="ECO:0000256" key="5">
    <source>
        <dbReference type="ARBA" id="ARBA00022832"/>
    </source>
</evidence>
<dbReference type="GO" id="GO:0006633">
    <property type="term" value="P:fatty acid biosynthetic process"/>
    <property type="evidence" value="ECO:0007669"/>
    <property type="project" value="UniProtKB-KW"/>
</dbReference>
<proteinExistence type="inferred from homology"/>
<feature type="domain" description="Beta-ketoacyl-[acyl-carrier-protein] synthase III C-terminal" evidence="8">
    <location>
        <begin position="160"/>
        <end position="244"/>
    </location>
</feature>
<comment type="caution">
    <text evidence="10">The sequence shown here is derived from an EMBL/GenBank/DDBJ whole genome shotgun (WGS) entry which is preliminary data.</text>
</comment>
<dbReference type="InterPro" id="IPR016039">
    <property type="entry name" value="Thiolase-like"/>
</dbReference>
<keyword evidence="5" id="KW-0276">Fatty acid metabolism</keyword>
<evidence type="ECO:0000256" key="4">
    <source>
        <dbReference type="ARBA" id="ARBA00022679"/>
    </source>
</evidence>
<feature type="non-terminal residue" evidence="10">
    <location>
        <position position="1"/>
    </location>
</feature>
<dbReference type="InterPro" id="IPR013751">
    <property type="entry name" value="ACP_syn_III_N"/>
</dbReference>
<dbReference type="Gene3D" id="3.40.47.10">
    <property type="match status" value="1"/>
</dbReference>
<dbReference type="Pfam" id="PF08541">
    <property type="entry name" value="ACP_syn_III_C"/>
    <property type="match status" value="1"/>
</dbReference>
<evidence type="ECO:0000256" key="6">
    <source>
        <dbReference type="ARBA" id="ARBA00023098"/>
    </source>
</evidence>
<dbReference type="PANTHER" id="PTHR43091">
    <property type="entry name" value="3-OXOACYL-[ACYL-CARRIER-PROTEIN] SYNTHASE"/>
    <property type="match status" value="1"/>
</dbReference>
<evidence type="ECO:0000256" key="7">
    <source>
        <dbReference type="ARBA" id="ARBA00023160"/>
    </source>
</evidence>
<evidence type="ECO:0000256" key="1">
    <source>
        <dbReference type="ARBA" id="ARBA00005189"/>
    </source>
</evidence>
<evidence type="ECO:0000313" key="10">
    <source>
        <dbReference type="EMBL" id="GAI68445.1"/>
    </source>
</evidence>
<evidence type="ECO:0000259" key="8">
    <source>
        <dbReference type="Pfam" id="PF08541"/>
    </source>
</evidence>
<dbReference type="CDD" id="cd00830">
    <property type="entry name" value="KAS_III"/>
    <property type="match status" value="1"/>
</dbReference>
<keyword evidence="4" id="KW-0808">Transferase</keyword>
<comment type="similarity">
    <text evidence="2">Belongs to the thiolase-like superfamily. FabH family.</text>
</comment>
<evidence type="ECO:0000256" key="3">
    <source>
        <dbReference type="ARBA" id="ARBA00022516"/>
    </source>
</evidence>
<accession>X1RZ13</accession>
<keyword evidence="6" id="KW-0443">Lipid metabolism</keyword>